<sequence length="381" mass="43057">MRLLNTSSLDLKEFSGIKKPPYAILSHTWGEEEVLFEHIQNGTSSSKKAYAKVIGCCRKAVEDGLEWVWIDTCCINKTSSAELSEAINSMYKWYETSAICYVYLQDVASVRRSFAGFSRSRWFKRGWTLQELVAPKAVEFYNSQWEEIGTKGSLASKISAITLIPVRILHGDSPSTCNIAERMSWASARQTTREEDLAYCLLGLFDVNMPLLYGEGAKSFIRLQEHIIKQEEDYSIFAWTSRRDRGKSLTGFLASSPAEFAGDVSLKLPLPKPFALSSQFDEFGANKTPGAGLRLIYAKDYERLRKHDFQKCPAEDIPQEPPQLTARGLRISLPIIHPADPGLPALAWIYYEIDDRLLCIFLEQSSIDSSQLLGRHSSQWL</sequence>
<gene>
    <name evidence="2" type="ORF">QQX98_002068</name>
</gene>
<dbReference type="InterPro" id="IPR010730">
    <property type="entry name" value="HET"/>
</dbReference>
<organism evidence="2 3">
    <name type="scientific">Neonectria punicea</name>
    <dbReference type="NCBI Taxonomy" id="979145"/>
    <lineage>
        <taxon>Eukaryota</taxon>
        <taxon>Fungi</taxon>
        <taxon>Dikarya</taxon>
        <taxon>Ascomycota</taxon>
        <taxon>Pezizomycotina</taxon>
        <taxon>Sordariomycetes</taxon>
        <taxon>Hypocreomycetidae</taxon>
        <taxon>Hypocreales</taxon>
        <taxon>Nectriaceae</taxon>
        <taxon>Neonectria</taxon>
    </lineage>
</organism>
<dbReference type="PANTHER" id="PTHR10622">
    <property type="entry name" value="HET DOMAIN-CONTAINING PROTEIN"/>
    <property type="match status" value="1"/>
</dbReference>
<proteinExistence type="predicted"/>
<keyword evidence="3" id="KW-1185">Reference proteome</keyword>
<evidence type="ECO:0000313" key="2">
    <source>
        <dbReference type="EMBL" id="KAK7421601.1"/>
    </source>
</evidence>
<comment type="caution">
    <text evidence="2">The sequence shown here is derived from an EMBL/GenBank/DDBJ whole genome shotgun (WGS) entry which is preliminary data.</text>
</comment>
<reference evidence="2 3" key="1">
    <citation type="journal article" date="2025" name="Microbiol. Resour. Announc.">
        <title>Draft genome sequences for Neonectria magnoliae and Neonectria punicea, canker pathogens of Liriodendron tulipifera and Acer saccharum in West Virginia.</title>
        <authorList>
            <person name="Petronek H.M."/>
            <person name="Kasson M.T."/>
            <person name="Metheny A.M."/>
            <person name="Stauder C.M."/>
            <person name="Lovett B."/>
            <person name="Lynch S.C."/>
            <person name="Garnas J.R."/>
            <person name="Kasson L.R."/>
            <person name="Stajich J.E."/>
        </authorList>
    </citation>
    <scope>NUCLEOTIDE SEQUENCE [LARGE SCALE GENOMIC DNA]</scope>
    <source>
        <strain evidence="2 3">NRRL 64653</strain>
    </source>
</reference>
<accession>A0ABR1HKG2</accession>
<evidence type="ECO:0000259" key="1">
    <source>
        <dbReference type="Pfam" id="PF06985"/>
    </source>
</evidence>
<dbReference type="Proteomes" id="UP001498476">
    <property type="component" value="Unassembled WGS sequence"/>
</dbReference>
<evidence type="ECO:0000313" key="3">
    <source>
        <dbReference type="Proteomes" id="UP001498476"/>
    </source>
</evidence>
<feature type="domain" description="Heterokaryon incompatibility" evidence="1">
    <location>
        <begin position="22"/>
        <end position="108"/>
    </location>
</feature>
<protein>
    <recommendedName>
        <fullName evidence="1">Heterokaryon incompatibility domain-containing protein</fullName>
    </recommendedName>
</protein>
<feature type="non-terminal residue" evidence="2">
    <location>
        <position position="381"/>
    </location>
</feature>
<dbReference type="EMBL" id="JAZAVJ010000021">
    <property type="protein sequence ID" value="KAK7421601.1"/>
    <property type="molecule type" value="Genomic_DNA"/>
</dbReference>
<dbReference type="Pfam" id="PF06985">
    <property type="entry name" value="HET"/>
    <property type="match status" value="1"/>
</dbReference>
<dbReference type="PANTHER" id="PTHR10622:SF10">
    <property type="entry name" value="HET DOMAIN-CONTAINING PROTEIN"/>
    <property type="match status" value="1"/>
</dbReference>
<name>A0ABR1HKG2_9HYPO</name>